<gene>
    <name evidence="2" type="ORF">DWY25_16270</name>
</gene>
<name>A0A412FIN1_9FIRM</name>
<proteinExistence type="predicted"/>
<reference evidence="2 3" key="1">
    <citation type="submission" date="2018-08" db="EMBL/GenBank/DDBJ databases">
        <title>A genome reference for cultivated species of the human gut microbiota.</title>
        <authorList>
            <person name="Zou Y."/>
            <person name="Xue W."/>
            <person name="Luo G."/>
        </authorList>
    </citation>
    <scope>NUCLEOTIDE SEQUENCE [LARGE SCALE GENOMIC DNA]</scope>
    <source>
        <strain evidence="2 3">AF24-29</strain>
    </source>
</reference>
<evidence type="ECO:0000313" key="3">
    <source>
        <dbReference type="Proteomes" id="UP000284178"/>
    </source>
</evidence>
<dbReference type="CDD" id="cd07762">
    <property type="entry name" value="CYTH-like_Pase_1"/>
    <property type="match status" value="1"/>
</dbReference>
<comment type="caution">
    <text evidence="2">The sequence shown here is derived from an EMBL/GenBank/DDBJ whole genome shotgun (WGS) entry which is preliminary data.</text>
</comment>
<dbReference type="SUPFAM" id="SSF55154">
    <property type="entry name" value="CYTH-like phosphatases"/>
    <property type="match status" value="1"/>
</dbReference>
<dbReference type="Pfam" id="PF01928">
    <property type="entry name" value="CYTH"/>
    <property type="match status" value="1"/>
</dbReference>
<keyword evidence="3" id="KW-1185">Reference proteome</keyword>
<dbReference type="InterPro" id="IPR033469">
    <property type="entry name" value="CYTH-like_dom_sf"/>
</dbReference>
<sequence>MRFSFAPQSFLPRGFPFLFCFLIISYREEVNFPMNENLEIEYKMLVSEQEFNQLRDLTGVDQVLVQSNVYYDCTPSSTLKHIAMRIRDVQGKHWFTMKIPQAEGVREMEMELPENSPEALDNPEIRALFDELGLTLPVHVCGQMITHRHLRVYPLGELCLDHSLINGRSDYEIEFEVTGDPQAGKAFFLDLLNQAGLTYRENKRSKYARCVLDQ</sequence>
<evidence type="ECO:0000313" key="2">
    <source>
        <dbReference type="EMBL" id="RGR68009.1"/>
    </source>
</evidence>
<organism evidence="2 3">
    <name type="scientific">Holdemania filiformis</name>
    <dbReference type="NCBI Taxonomy" id="61171"/>
    <lineage>
        <taxon>Bacteria</taxon>
        <taxon>Bacillati</taxon>
        <taxon>Bacillota</taxon>
        <taxon>Erysipelotrichia</taxon>
        <taxon>Erysipelotrichales</taxon>
        <taxon>Erysipelotrichaceae</taxon>
        <taxon>Holdemania</taxon>
    </lineage>
</organism>
<dbReference type="InterPro" id="IPR023577">
    <property type="entry name" value="CYTH_domain"/>
</dbReference>
<dbReference type="Proteomes" id="UP000284178">
    <property type="component" value="Unassembled WGS sequence"/>
</dbReference>
<dbReference type="InterPro" id="IPR009195">
    <property type="entry name" value="Uncharacterised_YjbK"/>
</dbReference>
<dbReference type="AlphaFoldDB" id="A0A412FIN1"/>
<protein>
    <submittedName>
        <fullName evidence="2">CYTH domain-containing protein</fullName>
    </submittedName>
</protein>
<feature type="domain" description="CYTH" evidence="1">
    <location>
        <begin position="37"/>
        <end position="214"/>
    </location>
</feature>
<dbReference type="PROSITE" id="PS51707">
    <property type="entry name" value="CYTH"/>
    <property type="match status" value="1"/>
</dbReference>
<evidence type="ECO:0000259" key="1">
    <source>
        <dbReference type="PROSITE" id="PS51707"/>
    </source>
</evidence>
<dbReference type="EMBL" id="QRUP01000029">
    <property type="protein sequence ID" value="RGR68009.1"/>
    <property type="molecule type" value="Genomic_DNA"/>
</dbReference>
<dbReference type="SMART" id="SM01118">
    <property type="entry name" value="CYTH"/>
    <property type="match status" value="1"/>
</dbReference>
<dbReference type="Gene3D" id="2.40.320.10">
    <property type="entry name" value="Hypothetical Protein Pfu-838710-001"/>
    <property type="match status" value="1"/>
</dbReference>
<accession>A0A412FIN1</accession>